<dbReference type="VEuPathDB" id="FungiDB:LEMA_P011590.1"/>
<protein>
    <submittedName>
        <fullName evidence="1">Predicted protein</fullName>
    </submittedName>
</protein>
<sequence>MQIRKVTALRKIGGTRIPTQLLDLELSQLSLAHCKGVEKTISLCVVFCTDVRLWQWWSMGDEAEVSKVNFLAKGRSTEASRGLVRPILQPPFRSSNHGFLHAVTYDP</sequence>
<evidence type="ECO:0000313" key="2">
    <source>
        <dbReference type="Proteomes" id="UP000002668"/>
    </source>
</evidence>
<dbReference type="InParanoid" id="E5AD20"/>
<dbReference type="GeneID" id="13289595"/>
<dbReference type="AlphaFoldDB" id="E5AD20"/>
<reference evidence="2" key="1">
    <citation type="journal article" date="2011" name="Nat. Commun.">
        <title>Effector diversification within compartments of the Leptosphaeria maculans genome affected by Repeat-Induced Point mutations.</title>
        <authorList>
            <person name="Rouxel T."/>
            <person name="Grandaubert J."/>
            <person name="Hane J.K."/>
            <person name="Hoede C."/>
            <person name="van de Wouw A.P."/>
            <person name="Couloux A."/>
            <person name="Dominguez V."/>
            <person name="Anthouard V."/>
            <person name="Bally P."/>
            <person name="Bourras S."/>
            <person name="Cozijnsen A.J."/>
            <person name="Ciuffetti L.M."/>
            <person name="Degrave A."/>
            <person name="Dilmaghani A."/>
            <person name="Duret L."/>
            <person name="Fudal I."/>
            <person name="Goodwin S.B."/>
            <person name="Gout L."/>
            <person name="Glaser N."/>
            <person name="Linglin J."/>
            <person name="Kema G.H.J."/>
            <person name="Lapalu N."/>
            <person name="Lawrence C.B."/>
            <person name="May K."/>
            <person name="Meyer M."/>
            <person name="Ollivier B."/>
            <person name="Poulain J."/>
            <person name="Schoch C.L."/>
            <person name="Simon A."/>
            <person name="Spatafora J.W."/>
            <person name="Stachowiak A."/>
            <person name="Turgeon B.G."/>
            <person name="Tyler B.M."/>
            <person name="Vincent D."/>
            <person name="Weissenbach J."/>
            <person name="Amselem J."/>
            <person name="Quesneville H."/>
            <person name="Oliver R.P."/>
            <person name="Wincker P."/>
            <person name="Balesdent M.-H."/>
            <person name="Howlett B.J."/>
        </authorList>
    </citation>
    <scope>NUCLEOTIDE SEQUENCE [LARGE SCALE GENOMIC DNA]</scope>
    <source>
        <strain evidence="2">JN3 / isolate v23.1.3 / race Av1-4-5-6-7-8</strain>
    </source>
</reference>
<organism evidence="1 2">
    <name type="scientific">Leptosphaeria maculans (strain JN3 / isolate v23.1.3 / race Av1-4-5-6-7-8)</name>
    <name type="common">Blackleg fungus</name>
    <name type="synonym">Phoma lingam</name>
    <dbReference type="NCBI Taxonomy" id="985895"/>
    <lineage>
        <taxon>Eukaryota</taxon>
        <taxon>Fungi</taxon>
        <taxon>Dikarya</taxon>
        <taxon>Ascomycota</taxon>
        <taxon>Pezizomycotina</taxon>
        <taxon>Dothideomycetes</taxon>
        <taxon>Pleosporomycetidae</taxon>
        <taxon>Pleosporales</taxon>
        <taxon>Pleosporineae</taxon>
        <taxon>Leptosphaeriaceae</taxon>
        <taxon>Plenodomus</taxon>
        <taxon>Plenodomus lingam/Leptosphaeria maculans species complex</taxon>
    </lineage>
</organism>
<dbReference type="HOGENOM" id="CLU_2210523_0_0_1"/>
<name>E5AD20_LEPMJ</name>
<dbReference type="EMBL" id="FP929139">
    <property type="protein sequence ID" value="CBY02372.1"/>
    <property type="molecule type" value="Genomic_DNA"/>
</dbReference>
<keyword evidence="2" id="KW-1185">Reference proteome</keyword>
<dbReference type="Proteomes" id="UP000002668">
    <property type="component" value="Genome"/>
</dbReference>
<gene>
    <name evidence="1" type="ORF">LEMA_P011590.1</name>
</gene>
<evidence type="ECO:0000313" key="1">
    <source>
        <dbReference type="EMBL" id="CBY02372.1"/>
    </source>
</evidence>
<proteinExistence type="predicted"/>
<accession>E5AD20</accession>